<dbReference type="Proteomes" id="UP001148018">
    <property type="component" value="Unassembled WGS sequence"/>
</dbReference>
<feature type="domain" description="Laminin G" evidence="3">
    <location>
        <begin position="615"/>
        <end position="866"/>
    </location>
</feature>
<protein>
    <recommendedName>
        <fullName evidence="3">Laminin G domain-containing protein</fullName>
    </recommendedName>
</protein>
<dbReference type="Pfam" id="PF00054">
    <property type="entry name" value="Laminin_G_1"/>
    <property type="match status" value="3"/>
</dbReference>
<dbReference type="AlphaFoldDB" id="A0A9Q0EH29"/>
<evidence type="ECO:0000313" key="4">
    <source>
        <dbReference type="EMBL" id="KAJ3607215.1"/>
    </source>
</evidence>
<dbReference type="SUPFAM" id="SSF49899">
    <property type="entry name" value="Concanavalin A-like lectins/glucanases"/>
    <property type="match status" value="4"/>
</dbReference>
<name>A0A9Q0EH29_9TELE</name>
<dbReference type="InterPro" id="IPR001791">
    <property type="entry name" value="Laminin_G"/>
</dbReference>
<evidence type="ECO:0000256" key="2">
    <source>
        <dbReference type="SAM" id="MobiDB-lite"/>
    </source>
</evidence>
<reference evidence="4" key="1">
    <citation type="submission" date="2022-07" db="EMBL/GenBank/DDBJ databases">
        <title>Chromosome-level genome of Muraenolepis orangiensis.</title>
        <authorList>
            <person name="Kim J."/>
        </authorList>
    </citation>
    <scope>NUCLEOTIDE SEQUENCE</scope>
    <source>
        <strain evidence="4">KU_S4_2022</strain>
        <tissue evidence="4">Muscle</tissue>
    </source>
</reference>
<evidence type="ECO:0000259" key="3">
    <source>
        <dbReference type="PROSITE" id="PS50025"/>
    </source>
</evidence>
<evidence type="ECO:0000256" key="1">
    <source>
        <dbReference type="PROSITE-ProRule" id="PRU00122"/>
    </source>
</evidence>
<comment type="caution">
    <text evidence="4">The sequence shown here is derived from an EMBL/GenBank/DDBJ whole genome shotgun (WGS) entry which is preliminary data.</text>
</comment>
<feature type="region of interest" description="Disordered" evidence="2">
    <location>
        <begin position="367"/>
        <end position="425"/>
    </location>
</feature>
<organism evidence="4 5">
    <name type="scientific">Muraenolepis orangiensis</name>
    <name type="common">Patagonian moray cod</name>
    <dbReference type="NCBI Taxonomy" id="630683"/>
    <lineage>
        <taxon>Eukaryota</taxon>
        <taxon>Metazoa</taxon>
        <taxon>Chordata</taxon>
        <taxon>Craniata</taxon>
        <taxon>Vertebrata</taxon>
        <taxon>Euteleostomi</taxon>
        <taxon>Actinopterygii</taxon>
        <taxon>Neopterygii</taxon>
        <taxon>Teleostei</taxon>
        <taxon>Neoteleostei</taxon>
        <taxon>Acanthomorphata</taxon>
        <taxon>Zeiogadaria</taxon>
        <taxon>Gadariae</taxon>
        <taxon>Gadiformes</taxon>
        <taxon>Muraenolepidoidei</taxon>
        <taxon>Muraenolepididae</taxon>
        <taxon>Muraenolepis</taxon>
    </lineage>
</organism>
<dbReference type="CDD" id="cd00110">
    <property type="entry name" value="LamG"/>
    <property type="match status" value="4"/>
</dbReference>
<feature type="compositionally biased region" description="Pro residues" evidence="2">
    <location>
        <begin position="392"/>
        <end position="403"/>
    </location>
</feature>
<evidence type="ECO:0000313" key="5">
    <source>
        <dbReference type="Proteomes" id="UP001148018"/>
    </source>
</evidence>
<dbReference type="Gene3D" id="2.60.120.200">
    <property type="match status" value="4"/>
</dbReference>
<comment type="caution">
    <text evidence="1">Lacks conserved residue(s) required for the propagation of feature annotation.</text>
</comment>
<proteinExistence type="predicted"/>
<dbReference type="InterPro" id="IPR013320">
    <property type="entry name" value="ConA-like_dom_sf"/>
</dbReference>
<feature type="domain" description="Laminin G" evidence="3">
    <location>
        <begin position="434"/>
        <end position="610"/>
    </location>
</feature>
<dbReference type="InterPro" id="IPR050372">
    <property type="entry name" value="Neurexin-related_CASP"/>
</dbReference>
<dbReference type="PROSITE" id="PS50025">
    <property type="entry name" value="LAM_G_DOMAIN"/>
    <property type="match status" value="3"/>
</dbReference>
<keyword evidence="1" id="KW-1015">Disulfide bond</keyword>
<dbReference type="OrthoDB" id="18487at2759"/>
<dbReference type="Pfam" id="PF02210">
    <property type="entry name" value="Laminin_G_2"/>
    <property type="match status" value="1"/>
</dbReference>
<accession>A0A9Q0EH29</accession>
<dbReference type="SMART" id="SM00282">
    <property type="entry name" value="LamG"/>
    <property type="match status" value="4"/>
</dbReference>
<feature type="disulfide bond" evidence="1">
    <location>
        <begin position="334"/>
        <end position="361"/>
    </location>
</feature>
<dbReference type="EMBL" id="JANIIK010000042">
    <property type="protein sequence ID" value="KAJ3607215.1"/>
    <property type="molecule type" value="Genomic_DNA"/>
</dbReference>
<keyword evidence="5" id="KW-1185">Reference proteome</keyword>
<dbReference type="PANTHER" id="PTHR15036">
    <property type="entry name" value="PIKACHURIN-LIKE PROTEIN"/>
    <property type="match status" value="1"/>
</dbReference>
<sequence>MGETFLDNKPIGLWNYRDRQGDCKGCSVSPQRSEGEGTVQLDGEGYAGVGRPVRWNPNITTVTFKFRSFSSDALLMYLATDDLLSEGKVKVIFDLGSGLGTATSASRHNDGRWKSLTMMRNKKQATVTVVDIDSGAEEKMGATTPYNLLGSLDYTAVTKGCNVENIHTVSFSKPGYMELSGLSLAVATEISLSFSTQTDTGTILLAVSGADQQAGDKSASLFSPKRKRRQSGEPYLSVMLNKGSLEVMVFTGSHNMRRVIRRADQGILHDGREHSLRIERLAGRSFAVQVDEEPKREAALPNDQPIALRRVFLGGIPATVELSSIKANVPFQGCIWNLMVNAVLSDFSRPASFRNADIGRCPRLALAPPPEALLPPGGQGTPGPLPASATPAGPPSETPPPGTGPVAAVPPTAIPEPDTDSCGPGTAPAVLEKAYQFGLTKNSHLTFAFDDTKVRERLIMEFELRTKVDSGLVLYMARINHADFVTIQIKEGQVCLGYDLGHGNTSSCVPFSIRMNRNKQRAILMVDGRYSKQMTTPKKADLLDVVGLLYVGGLPHNYTSKRIGPVLYSISGCIRNFKMVGGAISSAAGGLADFNLDMASPTSAHMVGRCFVATEIGTYFDGTGYVKAVSTYRVGLDVSIALEFRTSRTNGVLLAISNQANDGLGLEISQGKVLFHVDNGAGRITAEHVPAEGAGLCDGQWHTVKAHKLRHRLELEVDGWKSQAESPHARSNTCDTNDPVYVGGYPGTAVHTHIQHTAVHIHTYNTQQYTYTHIYTQQYTHTHIYIRVGGGHMMTPTRLNLSLSLSLSLLSLSLSVSPAGVRQAALSTSTSFRGCMRHLKITKSSKTMEVHFNKALEIKGVQPLSCPAAAA</sequence>
<feature type="domain" description="Laminin G" evidence="3">
    <location>
        <begin position="166"/>
        <end position="361"/>
    </location>
</feature>
<gene>
    <name evidence="4" type="ORF">NHX12_026728</name>
</gene>
<dbReference type="PANTHER" id="PTHR15036:SF65">
    <property type="entry name" value="LAMININ SUBUNIT ALPHA-2"/>
    <property type="match status" value="1"/>
</dbReference>